<evidence type="ECO:0000313" key="12">
    <source>
        <dbReference type="EMBL" id="WHY87522.1"/>
    </source>
</evidence>
<dbReference type="InterPro" id="IPR023000">
    <property type="entry name" value="Shikimate_kinase_CS"/>
</dbReference>
<protein>
    <recommendedName>
        <fullName evidence="3 11">Shikimate kinase</fullName>
        <shortName evidence="11">SK</shortName>
        <ecNumber evidence="3 11">2.7.1.71</ecNumber>
    </recommendedName>
</protein>
<accession>A0AA95SC34</accession>
<evidence type="ECO:0000256" key="5">
    <source>
        <dbReference type="ARBA" id="ARBA00022679"/>
    </source>
</evidence>
<comment type="cofactor">
    <cofactor evidence="11">
        <name>Mg(2+)</name>
        <dbReference type="ChEBI" id="CHEBI:18420"/>
    </cofactor>
    <text evidence="11">Binds 1 Mg(2+) ion per subunit.</text>
</comment>
<keyword evidence="7 11" id="KW-0418">Kinase</keyword>
<feature type="binding site" evidence="11">
    <location>
        <position position="141"/>
    </location>
    <ligand>
        <name>substrate</name>
    </ligand>
</feature>
<dbReference type="PANTHER" id="PTHR21087">
    <property type="entry name" value="SHIKIMATE KINASE"/>
    <property type="match status" value="1"/>
</dbReference>
<comment type="function">
    <text evidence="11">Catalyzes the specific phosphorylation of the 3-hydroxyl group of shikimic acid using ATP as a cosubstrate.</text>
</comment>
<dbReference type="CDD" id="cd00464">
    <property type="entry name" value="SK"/>
    <property type="match status" value="1"/>
</dbReference>
<dbReference type="KEGG" id="nnv:QNH39_06655"/>
<keyword evidence="9 11" id="KW-0057">Aromatic amino acid biosynthesis</keyword>
<gene>
    <name evidence="11" type="primary">aroK</name>
    <name evidence="12" type="ORF">QNH39_06655</name>
</gene>
<dbReference type="Gene3D" id="3.40.50.300">
    <property type="entry name" value="P-loop containing nucleotide triphosphate hydrolases"/>
    <property type="match status" value="1"/>
</dbReference>
<evidence type="ECO:0000256" key="3">
    <source>
        <dbReference type="ARBA" id="ARBA00012154"/>
    </source>
</evidence>
<dbReference type="HAMAP" id="MF_00109">
    <property type="entry name" value="Shikimate_kinase"/>
    <property type="match status" value="1"/>
</dbReference>
<keyword evidence="8 11" id="KW-0067">ATP-binding</keyword>
<keyword evidence="13" id="KW-1185">Reference proteome</keyword>
<evidence type="ECO:0000256" key="1">
    <source>
        <dbReference type="ARBA" id="ARBA00004842"/>
    </source>
</evidence>
<evidence type="ECO:0000256" key="2">
    <source>
        <dbReference type="ARBA" id="ARBA00006997"/>
    </source>
</evidence>
<feature type="binding site" evidence="11">
    <location>
        <position position="123"/>
    </location>
    <ligand>
        <name>ATP</name>
        <dbReference type="ChEBI" id="CHEBI:30616"/>
    </ligand>
</feature>
<feature type="binding site" evidence="11">
    <location>
        <begin position="16"/>
        <end position="21"/>
    </location>
    <ligand>
        <name>ATP</name>
        <dbReference type="ChEBI" id="CHEBI:30616"/>
    </ligand>
</feature>
<organism evidence="12 13">
    <name type="scientific">Neobacillus novalis</name>
    <dbReference type="NCBI Taxonomy" id="220687"/>
    <lineage>
        <taxon>Bacteria</taxon>
        <taxon>Bacillati</taxon>
        <taxon>Bacillota</taxon>
        <taxon>Bacilli</taxon>
        <taxon>Bacillales</taxon>
        <taxon>Bacillaceae</taxon>
        <taxon>Neobacillus</taxon>
    </lineage>
</organism>
<keyword evidence="4 11" id="KW-0028">Amino-acid biosynthesis</keyword>
<dbReference type="RefSeq" id="WP_082805088.1">
    <property type="nucleotide sequence ID" value="NZ_CP126114.1"/>
</dbReference>
<keyword evidence="11" id="KW-0479">Metal-binding</keyword>
<keyword evidence="11" id="KW-0460">Magnesium</keyword>
<feature type="binding site" evidence="11">
    <location>
        <position position="62"/>
    </location>
    <ligand>
        <name>substrate</name>
    </ligand>
</feature>
<comment type="pathway">
    <text evidence="1 11">Metabolic intermediate biosynthesis; chorismate biosynthesis; chorismate from D-erythrose 4-phosphate and phosphoenolpyruvate: step 5/7.</text>
</comment>
<evidence type="ECO:0000256" key="4">
    <source>
        <dbReference type="ARBA" id="ARBA00022605"/>
    </source>
</evidence>
<keyword evidence="11" id="KW-0963">Cytoplasm</keyword>
<evidence type="ECO:0000313" key="13">
    <source>
        <dbReference type="Proteomes" id="UP001178288"/>
    </source>
</evidence>
<name>A0AA95SC34_9BACI</name>
<keyword evidence="5 11" id="KW-0808">Transferase</keyword>
<dbReference type="SUPFAM" id="SSF52540">
    <property type="entry name" value="P-loop containing nucleoside triphosphate hydrolases"/>
    <property type="match status" value="1"/>
</dbReference>
<comment type="subunit">
    <text evidence="11">Monomer.</text>
</comment>
<keyword evidence="6 11" id="KW-0547">Nucleotide-binding</keyword>
<reference evidence="12" key="1">
    <citation type="submission" date="2023-05" db="EMBL/GenBank/DDBJ databases">
        <title>Comparative genomics of Bacillaceae isolates and their secondary metabolite potential.</title>
        <authorList>
            <person name="Song L."/>
            <person name="Nielsen L.J."/>
            <person name="Mohite O."/>
            <person name="Xu X."/>
            <person name="Weber T."/>
            <person name="Kovacs A.T."/>
        </authorList>
    </citation>
    <scope>NUCLEOTIDE SEQUENCE</scope>
    <source>
        <strain evidence="12">XLM17</strain>
    </source>
</reference>
<dbReference type="GO" id="GO:0009423">
    <property type="term" value="P:chorismate biosynthetic process"/>
    <property type="evidence" value="ECO:0007669"/>
    <property type="project" value="UniProtKB-UniRule"/>
</dbReference>
<dbReference type="GO" id="GO:0005829">
    <property type="term" value="C:cytosol"/>
    <property type="evidence" value="ECO:0007669"/>
    <property type="project" value="TreeGrafter"/>
</dbReference>
<dbReference type="EC" id="2.7.1.71" evidence="3 11"/>
<evidence type="ECO:0000256" key="7">
    <source>
        <dbReference type="ARBA" id="ARBA00022777"/>
    </source>
</evidence>
<dbReference type="InterPro" id="IPR031322">
    <property type="entry name" value="Shikimate/glucono_kinase"/>
</dbReference>
<dbReference type="GO" id="GO:0008652">
    <property type="term" value="P:amino acid biosynthetic process"/>
    <property type="evidence" value="ECO:0007669"/>
    <property type="project" value="UniProtKB-KW"/>
</dbReference>
<comment type="similarity">
    <text evidence="2 11">Belongs to the shikimate kinase family.</text>
</comment>
<evidence type="ECO:0000256" key="8">
    <source>
        <dbReference type="ARBA" id="ARBA00022840"/>
    </source>
</evidence>
<feature type="binding site" evidence="11">
    <location>
        <position position="20"/>
    </location>
    <ligand>
        <name>Mg(2+)</name>
        <dbReference type="ChEBI" id="CHEBI:18420"/>
    </ligand>
</feature>
<dbReference type="InterPro" id="IPR027417">
    <property type="entry name" value="P-loop_NTPase"/>
</dbReference>
<dbReference type="InterPro" id="IPR000623">
    <property type="entry name" value="Shikimate_kinase/TSH1"/>
</dbReference>
<evidence type="ECO:0000256" key="9">
    <source>
        <dbReference type="ARBA" id="ARBA00023141"/>
    </source>
</evidence>
<dbReference type="AlphaFoldDB" id="A0AA95SC34"/>
<dbReference type="GO" id="GO:0009073">
    <property type="term" value="P:aromatic amino acid family biosynthetic process"/>
    <property type="evidence" value="ECO:0007669"/>
    <property type="project" value="UniProtKB-KW"/>
</dbReference>
<comment type="caution">
    <text evidence="11">Lacks conserved residue(s) required for the propagation of feature annotation.</text>
</comment>
<dbReference type="GO" id="GO:0005524">
    <property type="term" value="F:ATP binding"/>
    <property type="evidence" value="ECO:0007669"/>
    <property type="project" value="UniProtKB-UniRule"/>
</dbReference>
<evidence type="ECO:0000256" key="11">
    <source>
        <dbReference type="HAMAP-Rule" id="MF_00109"/>
    </source>
</evidence>
<proteinExistence type="inferred from homology"/>
<sequence>MENKCKNNILLIGFMGVGKTTIGKLLAQKLNRKFIDIDEEIEREFDMPVSQIFKNIGEKAFREREKELITSLTEKQLKIISVGGGAFLQQEIRQLCLASSIVIFLDLSFEGWKDRIDLIIVSRPVLHGKSIEEMEKLFYYRQEIYANHHLKITSDNKDAEEIADEIVRKLIVDFDIFV</sequence>
<dbReference type="PROSITE" id="PS01128">
    <property type="entry name" value="SHIKIMATE_KINASE"/>
    <property type="match status" value="1"/>
</dbReference>
<evidence type="ECO:0000256" key="10">
    <source>
        <dbReference type="ARBA" id="ARBA00048567"/>
    </source>
</evidence>
<evidence type="ECO:0000256" key="6">
    <source>
        <dbReference type="ARBA" id="ARBA00022741"/>
    </source>
</evidence>
<feature type="binding site" evidence="11">
    <location>
        <position position="84"/>
    </location>
    <ligand>
        <name>substrate</name>
    </ligand>
</feature>
<dbReference type="Proteomes" id="UP001178288">
    <property type="component" value="Chromosome"/>
</dbReference>
<dbReference type="EMBL" id="CP126114">
    <property type="protein sequence ID" value="WHY87522.1"/>
    <property type="molecule type" value="Genomic_DNA"/>
</dbReference>
<dbReference type="PANTHER" id="PTHR21087:SF16">
    <property type="entry name" value="SHIKIMATE KINASE 1, CHLOROPLASTIC"/>
    <property type="match status" value="1"/>
</dbReference>
<dbReference type="Pfam" id="PF01202">
    <property type="entry name" value="SKI"/>
    <property type="match status" value="1"/>
</dbReference>
<comment type="catalytic activity">
    <reaction evidence="10 11">
        <text>shikimate + ATP = 3-phosphoshikimate + ADP + H(+)</text>
        <dbReference type="Rhea" id="RHEA:13121"/>
        <dbReference type="ChEBI" id="CHEBI:15378"/>
        <dbReference type="ChEBI" id="CHEBI:30616"/>
        <dbReference type="ChEBI" id="CHEBI:36208"/>
        <dbReference type="ChEBI" id="CHEBI:145989"/>
        <dbReference type="ChEBI" id="CHEBI:456216"/>
        <dbReference type="EC" id="2.7.1.71"/>
    </reaction>
</comment>
<feature type="binding site" evidence="11">
    <location>
        <position position="38"/>
    </location>
    <ligand>
        <name>substrate</name>
    </ligand>
</feature>
<comment type="subcellular location">
    <subcellularLocation>
        <location evidence="11">Cytoplasm</location>
    </subcellularLocation>
</comment>
<dbReference type="PRINTS" id="PR01100">
    <property type="entry name" value="SHIKIMTKNASE"/>
</dbReference>
<dbReference type="GO" id="GO:0000287">
    <property type="term" value="F:magnesium ion binding"/>
    <property type="evidence" value="ECO:0007669"/>
    <property type="project" value="UniProtKB-UniRule"/>
</dbReference>
<dbReference type="GO" id="GO:0004765">
    <property type="term" value="F:shikimate kinase activity"/>
    <property type="evidence" value="ECO:0007669"/>
    <property type="project" value="UniProtKB-UniRule"/>
</dbReference>